<keyword evidence="3" id="KW-0378">Hydrolase</keyword>
<dbReference type="Proteomes" id="UP000056905">
    <property type="component" value="Chromosome"/>
</dbReference>
<evidence type="ECO:0000313" key="3">
    <source>
        <dbReference type="EMBL" id="ALL13366.1"/>
    </source>
</evidence>
<feature type="chain" id="PRO_5006052552" evidence="1">
    <location>
        <begin position="23"/>
        <end position="489"/>
    </location>
</feature>
<dbReference type="Gene3D" id="3.20.20.140">
    <property type="entry name" value="Metal-dependent hydrolases"/>
    <property type="match status" value="1"/>
</dbReference>
<organism evidence="3 4">
    <name type="scientific">Caulobacter henricii</name>
    <dbReference type="NCBI Taxonomy" id="69395"/>
    <lineage>
        <taxon>Bacteria</taxon>
        <taxon>Pseudomonadati</taxon>
        <taxon>Pseudomonadota</taxon>
        <taxon>Alphaproteobacteria</taxon>
        <taxon>Caulobacterales</taxon>
        <taxon>Caulobacteraceae</taxon>
        <taxon>Caulobacter</taxon>
    </lineage>
</organism>
<dbReference type="RefSeq" id="WP_062146300.1">
    <property type="nucleotide sequence ID" value="NZ_CP013002.1"/>
</dbReference>
<sequence>MFEWRRAAAAASLLALGLSACATTGGAGAKPRTPAAKPAEKVEIKPLPKGLDGAASSGFPSTYSPLPSKATAIVGATVLTATGDQIESGVVFVSGGKIVSVGGADTPIPADVAVIQAKGKWLTPGIIDAHSHLGVYPSPGVQARSDGNEATDPNTAQVWSEHSVWPQDPGFNRARAGGVTTLLILPGSANLFGGRSVTLKNVPSTTMQGMKFPGAPYGLKMACGENPKRVYGGKGRTPSTAMGNVFGFRKAWIDAADYTRKWDDYRAKVQKGEKADAPKRDLQLETLSGVLKGEILVQNHCYRGDEMAVMIDIAREFGYKITMFHHAIESYKVGALLAKEDICSATWASWTGFKMESLDGIDANAALLWKAGACVVIHSDDPIMTQRLNQEAAIAMTAGNKLGYGISRAEAIKWITANPAKAMGIGDKTGSIAPGKAADLVIWNRDPFSVYAQAEQVYIDGALTYDRHDPKYQPKSDFELGQTGQGAFN</sequence>
<protein>
    <submittedName>
        <fullName evidence="3">Amidohydrolase</fullName>
    </submittedName>
</protein>
<dbReference type="EMBL" id="CP013002">
    <property type="protein sequence ID" value="ALL13366.1"/>
    <property type="molecule type" value="Genomic_DNA"/>
</dbReference>
<name>A0A0P0NZ01_9CAUL</name>
<dbReference type="SUPFAM" id="SSF51556">
    <property type="entry name" value="Metallo-dependent hydrolases"/>
    <property type="match status" value="1"/>
</dbReference>
<keyword evidence="1" id="KW-0732">Signal</keyword>
<dbReference type="PANTHER" id="PTHR43135:SF3">
    <property type="entry name" value="ALPHA-D-RIBOSE 1-METHYLPHOSPHONATE 5-TRIPHOSPHATE DIPHOSPHATASE"/>
    <property type="match status" value="1"/>
</dbReference>
<keyword evidence="4" id="KW-1185">Reference proteome</keyword>
<evidence type="ECO:0000256" key="1">
    <source>
        <dbReference type="SAM" id="SignalP"/>
    </source>
</evidence>
<dbReference type="InterPro" id="IPR051781">
    <property type="entry name" value="Metallo-dep_Hydrolase"/>
</dbReference>
<feature type="domain" description="Amidohydrolase 3" evidence="2">
    <location>
        <begin position="361"/>
        <end position="465"/>
    </location>
</feature>
<dbReference type="PROSITE" id="PS51257">
    <property type="entry name" value="PROKAR_LIPOPROTEIN"/>
    <property type="match status" value="1"/>
</dbReference>
<dbReference type="Pfam" id="PF07969">
    <property type="entry name" value="Amidohydro_3"/>
    <property type="match status" value="1"/>
</dbReference>
<dbReference type="CDD" id="cd01309">
    <property type="entry name" value="Met_dep_hydrolase_C"/>
    <property type="match status" value="1"/>
</dbReference>
<gene>
    <name evidence="3" type="ORF">AQ619_08355</name>
</gene>
<reference evidence="3 4" key="1">
    <citation type="submission" date="2015-10" db="EMBL/GenBank/DDBJ databases">
        <title>Conservation of the essential genome among Caulobacter and Brevundimonas species.</title>
        <authorList>
            <person name="Scott D."/>
            <person name="Ely B."/>
        </authorList>
    </citation>
    <scope>NUCLEOTIDE SEQUENCE [LARGE SCALE GENOMIC DNA]</scope>
    <source>
        <strain evidence="3 4">CB4</strain>
    </source>
</reference>
<dbReference type="SUPFAM" id="SSF51338">
    <property type="entry name" value="Composite domain of metallo-dependent hydrolases"/>
    <property type="match status" value="1"/>
</dbReference>
<dbReference type="KEGG" id="chq:AQ619_08355"/>
<feature type="signal peptide" evidence="1">
    <location>
        <begin position="1"/>
        <end position="22"/>
    </location>
</feature>
<dbReference type="InterPro" id="IPR032466">
    <property type="entry name" value="Metal_Hydrolase"/>
</dbReference>
<dbReference type="InterPro" id="IPR013108">
    <property type="entry name" value="Amidohydro_3"/>
</dbReference>
<dbReference type="OrthoDB" id="9796020at2"/>
<proteinExistence type="predicted"/>
<dbReference type="GO" id="GO:0016810">
    <property type="term" value="F:hydrolase activity, acting on carbon-nitrogen (but not peptide) bonds"/>
    <property type="evidence" value="ECO:0007669"/>
    <property type="project" value="InterPro"/>
</dbReference>
<evidence type="ECO:0000259" key="2">
    <source>
        <dbReference type="Pfam" id="PF07969"/>
    </source>
</evidence>
<dbReference type="InterPro" id="IPR011059">
    <property type="entry name" value="Metal-dep_hydrolase_composite"/>
</dbReference>
<dbReference type="PANTHER" id="PTHR43135">
    <property type="entry name" value="ALPHA-D-RIBOSE 1-METHYLPHOSPHONATE 5-TRIPHOSPHATE DIPHOSPHATASE"/>
    <property type="match status" value="1"/>
</dbReference>
<dbReference type="AlphaFoldDB" id="A0A0P0NZ01"/>
<evidence type="ECO:0000313" key="4">
    <source>
        <dbReference type="Proteomes" id="UP000056905"/>
    </source>
</evidence>
<accession>A0A0P0NZ01</accession>
<dbReference type="STRING" id="69395.AQ619_08355"/>